<proteinExistence type="predicted"/>
<keyword evidence="2" id="KW-1185">Reference proteome</keyword>
<reference evidence="1 2" key="1">
    <citation type="submission" date="2022-11" db="EMBL/GenBank/DDBJ databases">
        <title>Nonomuraea corallina sp. nov., a new species of the genus Nonomuraea isolated from sea side sediment in Thai sea.</title>
        <authorList>
            <person name="Ngamcharungchit C."/>
            <person name="Matsumoto A."/>
            <person name="Suriyachadkun C."/>
            <person name="Panbangred W."/>
            <person name="Inahashi Y."/>
            <person name="Intra B."/>
        </authorList>
    </citation>
    <scope>NUCLEOTIDE SEQUENCE [LARGE SCALE GENOMIC DNA]</scope>
    <source>
        <strain evidence="1 2">DSM 43553</strain>
    </source>
</reference>
<dbReference type="EMBL" id="JAPNUD010000058">
    <property type="protein sequence ID" value="MDA0643119.1"/>
    <property type="molecule type" value="Genomic_DNA"/>
</dbReference>
<accession>A0ABT4T0U6</accession>
<sequence length="377" mass="41148">MSSASAPTLTTRNANLEDLVDLLRHQQAHKVDVVAHSHQIRAEGTRLRISTAPLLSERGVTTTAGLYMPTGVCDQGLASKLGIPLPYLRRLREHKPDLYDANINGWLAEADRRFLVRGLRGNGGHGVARAFLSDSYRIIDNFDVLMAALDGVRQSGVQVQIDGCDLTERRMYVRVVCEQVRALAPDLLRDYRSPFTGERGTDNPVVFAGFVITNSEVGEGAFTIVPRLLVQVCRNGMTINADAARHVHLGGRMDEGVVRWSADTQDKNLALITAQTRDAITTFLDLDYVRAKLDQMARLAGARVTDPAATIEQVAKKLSYSEEQQRQILSHFIQGGDTSAGGVMHAVTSVARTLPDADAAHEMEGHAVRVLHLAAGV</sequence>
<organism evidence="1 2">
    <name type="scientific">Nonomuraea ferruginea</name>
    <dbReference type="NCBI Taxonomy" id="46174"/>
    <lineage>
        <taxon>Bacteria</taxon>
        <taxon>Bacillati</taxon>
        <taxon>Actinomycetota</taxon>
        <taxon>Actinomycetes</taxon>
        <taxon>Streptosporangiales</taxon>
        <taxon>Streptosporangiaceae</taxon>
        <taxon>Nonomuraea</taxon>
    </lineage>
</organism>
<evidence type="ECO:0000313" key="1">
    <source>
        <dbReference type="EMBL" id="MDA0643119.1"/>
    </source>
</evidence>
<dbReference type="RefSeq" id="WP_271277485.1">
    <property type="nucleotide sequence ID" value="NZ_BAABFD010000010.1"/>
</dbReference>
<dbReference type="Proteomes" id="UP001212498">
    <property type="component" value="Unassembled WGS sequence"/>
</dbReference>
<evidence type="ECO:0000313" key="2">
    <source>
        <dbReference type="Proteomes" id="UP001212498"/>
    </source>
</evidence>
<protein>
    <submittedName>
        <fullName evidence="1">DUF932 domain-containing protein</fullName>
    </submittedName>
</protein>
<comment type="caution">
    <text evidence="1">The sequence shown here is derived from an EMBL/GenBank/DDBJ whole genome shotgun (WGS) entry which is preliminary data.</text>
</comment>
<gene>
    <name evidence="1" type="ORF">OUY24_21045</name>
</gene>
<name>A0ABT4T0U6_9ACTN</name>